<dbReference type="PANTHER" id="PTHR34322">
    <property type="entry name" value="TRANSPOSASE, Y1_TNP DOMAIN-CONTAINING"/>
    <property type="match status" value="1"/>
</dbReference>
<evidence type="ECO:0000313" key="2">
    <source>
        <dbReference type="Proteomes" id="UP000199455"/>
    </source>
</evidence>
<dbReference type="PANTHER" id="PTHR34322:SF2">
    <property type="entry name" value="TRANSPOSASE IS200-LIKE DOMAIN-CONTAINING PROTEIN"/>
    <property type="match status" value="1"/>
</dbReference>
<dbReference type="STRING" id="390242.SAMN04488024_11235"/>
<reference evidence="2" key="1">
    <citation type="submission" date="2016-10" db="EMBL/GenBank/DDBJ databases">
        <authorList>
            <person name="Varghese N."/>
            <person name="Submissions S."/>
        </authorList>
    </citation>
    <scope>NUCLEOTIDE SEQUENCE [LARGE SCALE GENOMIC DNA]</scope>
    <source>
        <strain evidence="2">DSM 18609</strain>
    </source>
</reference>
<sequence length="219" mass="26082">MPVNEKYIQDFIEDEYIHIICKSVSGSLLFKSDENRIYFLKKYAAYTSGYLDTYSYILLDNHSHFLVKCINSDDLKSYLSTLNNGSLKSHQKKYLLGKITYSEAVEFQMKDFFIAYAMAFNKENNRSGSLFINPFRRIRINDDAHLQQIVIYIHANVLKHNTRKKFEDYRWSSYLSILSDKATLLKRKEIIDFFETRNNFILQHRTQSQYFYNCEGQLE</sequence>
<proteinExistence type="predicted"/>
<dbReference type="GO" id="GO:0006313">
    <property type="term" value="P:DNA transposition"/>
    <property type="evidence" value="ECO:0007669"/>
    <property type="project" value="InterPro"/>
</dbReference>
<evidence type="ECO:0008006" key="3">
    <source>
        <dbReference type="Google" id="ProtNLM"/>
    </source>
</evidence>
<name>A0A1G7AC93_9SPHI</name>
<dbReference type="SUPFAM" id="SSF143422">
    <property type="entry name" value="Transposase IS200-like"/>
    <property type="match status" value="1"/>
</dbReference>
<dbReference type="GO" id="GO:0004803">
    <property type="term" value="F:transposase activity"/>
    <property type="evidence" value="ECO:0007669"/>
    <property type="project" value="InterPro"/>
</dbReference>
<dbReference type="Proteomes" id="UP000199455">
    <property type="component" value="Unassembled WGS sequence"/>
</dbReference>
<protein>
    <recommendedName>
        <fullName evidence="3">Transposase IS200-like domain-containing protein</fullName>
    </recommendedName>
</protein>
<dbReference type="InterPro" id="IPR036515">
    <property type="entry name" value="Transposase_17_sf"/>
</dbReference>
<accession>A0A1G7AC93</accession>
<keyword evidence="2" id="KW-1185">Reference proteome</keyword>
<organism evidence="1 2">
    <name type="scientific">Pedobacter soli</name>
    <dbReference type="NCBI Taxonomy" id="390242"/>
    <lineage>
        <taxon>Bacteria</taxon>
        <taxon>Pseudomonadati</taxon>
        <taxon>Bacteroidota</taxon>
        <taxon>Sphingobacteriia</taxon>
        <taxon>Sphingobacteriales</taxon>
        <taxon>Sphingobacteriaceae</taxon>
        <taxon>Pedobacter</taxon>
    </lineage>
</organism>
<dbReference type="Gene3D" id="3.30.70.1290">
    <property type="entry name" value="Transposase IS200-like"/>
    <property type="match status" value="1"/>
</dbReference>
<dbReference type="AlphaFoldDB" id="A0A1G7AC93"/>
<gene>
    <name evidence="1" type="ORF">SAMN04488024_11235</name>
</gene>
<dbReference type="GO" id="GO:0003677">
    <property type="term" value="F:DNA binding"/>
    <property type="evidence" value="ECO:0007669"/>
    <property type="project" value="InterPro"/>
</dbReference>
<dbReference type="RefSeq" id="WP_090771975.1">
    <property type="nucleotide sequence ID" value="NZ_FMZH01000012.1"/>
</dbReference>
<dbReference type="EMBL" id="FMZH01000012">
    <property type="protein sequence ID" value="SDE12390.1"/>
    <property type="molecule type" value="Genomic_DNA"/>
</dbReference>
<evidence type="ECO:0000313" key="1">
    <source>
        <dbReference type="EMBL" id="SDE12390.1"/>
    </source>
</evidence>